<comment type="catalytic activity">
    <reaction evidence="1 8">
        <text>Release of an N-terminal amino acid, Xaa-|-Yaa-, in which Xaa is preferably Leu, but may be other amino acids including Pro although not Arg or Lys, and Yaa may be Pro. Amino acid amides and methyl esters are also readily hydrolyzed, but rates on arylamides are exceedingly low.</text>
        <dbReference type="EC" id="3.4.11.1"/>
    </reaction>
</comment>
<feature type="binding site" evidence="8">
    <location>
        <position position="352"/>
    </location>
    <ligand>
        <name>Mn(2+)</name>
        <dbReference type="ChEBI" id="CHEBI:29035"/>
        <label>1</label>
    </ligand>
</feature>
<keyword evidence="6 8" id="KW-0378">Hydrolase</keyword>
<dbReference type="InterPro" id="IPR043472">
    <property type="entry name" value="Macro_dom-like"/>
</dbReference>
<dbReference type="InterPro" id="IPR000819">
    <property type="entry name" value="Peptidase_M17_C"/>
</dbReference>
<dbReference type="NCBIfam" id="NF002075">
    <property type="entry name" value="PRK00913.2-2"/>
    <property type="match status" value="1"/>
</dbReference>
<dbReference type="Proteomes" id="UP000612362">
    <property type="component" value="Unassembled WGS sequence"/>
</dbReference>
<dbReference type="PANTHER" id="PTHR11963:SF23">
    <property type="entry name" value="CYTOSOL AMINOPEPTIDASE"/>
    <property type="match status" value="1"/>
</dbReference>
<dbReference type="PROSITE" id="PS00631">
    <property type="entry name" value="CYTOSOL_AP"/>
    <property type="match status" value="1"/>
</dbReference>
<feature type="binding site" evidence="8">
    <location>
        <position position="273"/>
    </location>
    <ligand>
        <name>Mn(2+)</name>
        <dbReference type="ChEBI" id="CHEBI:29035"/>
        <label>2</label>
    </ligand>
</feature>
<dbReference type="GO" id="GO:0030145">
    <property type="term" value="F:manganese ion binding"/>
    <property type="evidence" value="ECO:0007669"/>
    <property type="project" value="UniProtKB-UniRule"/>
</dbReference>
<organism evidence="10 11">
    <name type="scientific">Ktedonospora formicarum</name>
    <dbReference type="NCBI Taxonomy" id="2778364"/>
    <lineage>
        <taxon>Bacteria</taxon>
        <taxon>Bacillati</taxon>
        <taxon>Chloroflexota</taxon>
        <taxon>Ktedonobacteria</taxon>
        <taxon>Ktedonobacterales</taxon>
        <taxon>Ktedonobacteraceae</taxon>
        <taxon>Ktedonospora</taxon>
    </lineage>
</organism>
<dbReference type="GO" id="GO:0005737">
    <property type="term" value="C:cytoplasm"/>
    <property type="evidence" value="ECO:0007669"/>
    <property type="project" value="UniProtKB-SubCell"/>
</dbReference>
<dbReference type="GO" id="GO:0070006">
    <property type="term" value="F:metalloaminopeptidase activity"/>
    <property type="evidence" value="ECO:0007669"/>
    <property type="project" value="InterPro"/>
</dbReference>
<dbReference type="NCBIfam" id="NF002077">
    <property type="entry name" value="PRK00913.2-4"/>
    <property type="match status" value="1"/>
</dbReference>
<dbReference type="Pfam" id="PF02789">
    <property type="entry name" value="Peptidase_M17_N"/>
    <property type="match status" value="1"/>
</dbReference>
<comment type="catalytic activity">
    <reaction evidence="2 8">
        <text>Release of an N-terminal amino acid, preferentially leucine, but not glutamic or aspartic acids.</text>
        <dbReference type="EC" id="3.4.11.10"/>
    </reaction>
</comment>
<keyword evidence="8" id="KW-0464">Manganese</keyword>
<dbReference type="InterPro" id="IPR008283">
    <property type="entry name" value="Peptidase_M17_N"/>
</dbReference>
<evidence type="ECO:0000313" key="10">
    <source>
        <dbReference type="EMBL" id="GHO45337.1"/>
    </source>
</evidence>
<feature type="binding site" evidence="8">
    <location>
        <position position="291"/>
    </location>
    <ligand>
        <name>Mn(2+)</name>
        <dbReference type="ChEBI" id="CHEBI:29035"/>
        <label>2</label>
    </ligand>
</feature>
<evidence type="ECO:0000313" key="11">
    <source>
        <dbReference type="Proteomes" id="UP000612362"/>
    </source>
</evidence>
<feature type="binding site" evidence="8">
    <location>
        <position position="273"/>
    </location>
    <ligand>
        <name>Mn(2+)</name>
        <dbReference type="ChEBI" id="CHEBI:29035"/>
        <label>1</label>
    </ligand>
</feature>
<comment type="cofactor">
    <cofactor evidence="8">
        <name>Mn(2+)</name>
        <dbReference type="ChEBI" id="CHEBI:29035"/>
    </cofactor>
    <text evidence="8">Binds 2 manganese ions per subunit.</text>
</comment>
<keyword evidence="4 8" id="KW-0031">Aminopeptidase</keyword>
<dbReference type="NCBIfam" id="NF002074">
    <property type="entry name" value="PRK00913.1-4"/>
    <property type="match status" value="1"/>
</dbReference>
<feature type="binding site" evidence="8">
    <location>
        <position position="268"/>
    </location>
    <ligand>
        <name>Mn(2+)</name>
        <dbReference type="ChEBI" id="CHEBI:29035"/>
        <label>2</label>
    </ligand>
</feature>
<dbReference type="InterPro" id="IPR023042">
    <property type="entry name" value="Peptidase_M17_leu_NH2_pept"/>
</dbReference>
<dbReference type="GO" id="GO:0006508">
    <property type="term" value="P:proteolysis"/>
    <property type="evidence" value="ECO:0007669"/>
    <property type="project" value="UniProtKB-KW"/>
</dbReference>
<dbReference type="CDD" id="cd00433">
    <property type="entry name" value="Peptidase_M17"/>
    <property type="match status" value="1"/>
</dbReference>
<accession>A0A8J3I337</accession>
<protein>
    <recommendedName>
        <fullName evidence="8">Probable cytosol aminopeptidase</fullName>
        <ecNumber evidence="8">3.4.11.1</ecNumber>
    </recommendedName>
    <alternativeName>
        <fullName evidence="8">Leucine aminopeptidase</fullName>
        <shortName evidence="8">LAP</shortName>
        <ecNumber evidence="8">3.4.11.10</ecNumber>
    </alternativeName>
    <alternativeName>
        <fullName evidence="8">Leucyl aminopeptidase</fullName>
    </alternativeName>
</protein>
<dbReference type="EC" id="3.4.11.10" evidence="8"/>
<dbReference type="PANTHER" id="PTHR11963">
    <property type="entry name" value="LEUCINE AMINOPEPTIDASE-RELATED"/>
    <property type="match status" value="1"/>
</dbReference>
<dbReference type="PRINTS" id="PR00481">
    <property type="entry name" value="LAMNOPPTDASE"/>
</dbReference>
<evidence type="ECO:0000256" key="5">
    <source>
        <dbReference type="ARBA" id="ARBA00022670"/>
    </source>
</evidence>
<dbReference type="EC" id="3.4.11.1" evidence="8"/>
<dbReference type="HAMAP" id="MF_00181">
    <property type="entry name" value="Cytosol_peptidase_M17"/>
    <property type="match status" value="1"/>
</dbReference>
<feature type="active site" evidence="8">
    <location>
        <position position="280"/>
    </location>
</feature>
<dbReference type="NCBIfam" id="NF002073">
    <property type="entry name" value="PRK00913.1-2"/>
    <property type="match status" value="1"/>
</dbReference>
<sequence length="499" mass="52343">MDIRVTTQAVNDVASDVLIVTATRPSGDQKGISLSSAATTVDQALGGVIVDCGTSGEFKGNAGEILTIHTLGKLAPRRVLVVGLGSANKVMPQSLRKLGASIVRHMRSTGAQSATLTHDDTLDITEAAQALTEGLLLGAYTFRKYQRSTNENTQLEAVQFLASERNKVAVEQGIQKGKALADATNFARDLVNEPPNVLTPTELANRASAMAREFGLECEVFDKAKIEELKMGGLLGVTQGSAQPPRFVILRYRGAPESTEPGLALVGKGITFDTGGISLKPAASMETMKSDMGGAAAVIGAMQAIAALKPKVNVTGFVPTCENMPSGTAYRPGDILRILNGKTIEIVNTDAEGRLILADALSYASQEGYSPIIDLATLTGGIVVALGNVMSGLFSNDDGLQQQIIEAGHAAGEKFWPMPLDEEYGDLVKSDVADVKQTGGRGASSVTAAKILEHFVSDAKWAHLDIAGTAFTESPKNMEKGGTGFGVRTLAELALSRAQ</sequence>
<dbReference type="NCBIfam" id="NF002083">
    <property type="entry name" value="PRK00913.3-5"/>
    <property type="match status" value="1"/>
</dbReference>
<dbReference type="Pfam" id="PF00883">
    <property type="entry name" value="Peptidase_M17"/>
    <property type="match status" value="1"/>
</dbReference>
<evidence type="ECO:0000256" key="6">
    <source>
        <dbReference type="ARBA" id="ARBA00022801"/>
    </source>
</evidence>
<dbReference type="EMBL" id="BNJF01000001">
    <property type="protein sequence ID" value="GHO45337.1"/>
    <property type="molecule type" value="Genomic_DNA"/>
</dbReference>
<feature type="domain" description="Cytosol aminopeptidase" evidence="9">
    <location>
        <begin position="348"/>
        <end position="355"/>
    </location>
</feature>
<keyword evidence="8" id="KW-0963">Cytoplasm</keyword>
<dbReference type="InterPro" id="IPR011356">
    <property type="entry name" value="Leucine_aapep/pepB"/>
</dbReference>
<dbReference type="RefSeq" id="WP_220194679.1">
    <property type="nucleotide sequence ID" value="NZ_BNJF01000001.1"/>
</dbReference>
<feature type="active site" evidence="8">
    <location>
        <position position="354"/>
    </location>
</feature>
<dbReference type="Gene3D" id="3.40.220.10">
    <property type="entry name" value="Leucine Aminopeptidase, subunit E, domain 1"/>
    <property type="match status" value="1"/>
</dbReference>
<name>A0A8J3I337_9CHLR</name>
<feature type="binding site" evidence="8">
    <location>
        <position position="352"/>
    </location>
    <ligand>
        <name>Mn(2+)</name>
        <dbReference type="ChEBI" id="CHEBI:29035"/>
        <label>2</label>
    </ligand>
</feature>
<dbReference type="SUPFAM" id="SSF52949">
    <property type="entry name" value="Macro domain-like"/>
    <property type="match status" value="1"/>
</dbReference>
<keyword evidence="11" id="KW-1185">Reference proteome</keyword>
<proteinExistence type="inferred from homology"/>
<evidence type="ECO:0000256" key="1">
    <source>
        <dbReference type="ARBA" id="ARBA00000135"/>
    </source>
</evidence>
<evidence type="ECO:0000256" key="8">
    <source>
        <dbReference type="HAMAP-Rule" id="MF_00181"/>
    </source>
</evidence>
<dbReference type="SUPFAM" id="SSF53187">
    <property type="entry name" value="Zn-dependent exopeptidases"/>
    <property type="match status" value="1"/>
</dbReference>
<evidence type="ECO:0000256" key="7">
    <source>
        <dbReference type="ARBA" id="ARBA00049972"/>
    </source>
</evidence>
<comment type="subcellular location">
    <subcellularLocation>
        <location evidence="8">Cytoplasm</location>
    </subcellularLocation>
</comment>
<evidence type="ECO:0000259" key="9">
    <source>
        <dbReference type="PROSITE" id="PS00631"/>
    </source>
</evidence>
<dbReference type="Gene3D" id="3.40.630.10">
    <property type="entry name" value="Zn peptidases"/>
    <property type="match status" value="1"/>
</dbReference>
<comment type="function">
    <text evidence="7 8">Presumably involved in the processing and regular turnover of intracellular proteins. Catalyzes the removal of unsubstituted N-terminal amino acids from various peptides.</text>
</comment>
<evidence type="ECO:0000256" key="3">
    <source>
        <dbReference type="ARBA" id="ARBA00009528"/>
    </source>
</evidence>
<keyword evidence="5 8" id="KW-0645">Protease</keyword>
<feature type="binding site" evidence="8">
    <location>
        <position position="350"/>
    </location>
    <ligand>
        <name>Mn(2+)</name>
        <dbReference type="ChEBI" id="CHEBI:29035"/>
        <label>1</label>
    </ligand>
</feature>
<dbReference type="AlphaFoldDB" id="A0A8J3I337"/>
<evidence type="ECO:0000256" key="2">
    <source>
        <dbReference type="ARBA" id="ARBA00000967"/>
    </source>
</evidence>
<reference evidence="10" key="1">
    <citation type="submission" date="2020-10" db="EMBL/GenBank/DDBJ databases">
        <title>Taxonomic study of unclassified bacteria belonging to the class Ktedonobacteria.</title>
        <authorList>
            <person name="Yabe S."/>
            <person name="Wang C.M."/>
            <person name="Zheng Y."/>
            <person name="Sakai Y."/>
            <person name="Cavaletti L."/>
            <person name="Monciardini P."/>
            <person name="Donadio S."/>
        </authorList>
    </citation>
    <scope>NUCLEOTIDE SEQUENCE</scope>
    <source>
        <strain evidence="10">SOSP1-1</strain>
    </source>
</reference>
<comment type="similarity">
    <text evidence="3 8">Belongs to the peptidase M17 family.</text>
</comment>
<evidence type="ECO:0000256" key="4">
    <source>
        <dbReference type="ARBA" id="ARBA00022438"/>
    </source>
</evidence>
<comment type="caution">
    <text evidence="10">The sequence shown here is derived from an EMBL/GenBank/DDBJ whole genome shotgun (WGS) entry which is preliminary data.</text>
</comment>
<gene>
    <name evidence="8 10" type="primary">pepA</name>
    <name evidence="10" type="ORF">KSX_35000</name>
</gene>
<keyword evidence="8" id="KW-0479">Metal-binding</keyword>